<dbReference type="PROSITE" id="PS00086">
    <property type="entry name" value="CYTOCHROME_P450"/>
    <property type="match status" value="1"/>
</dbReference>
<accession>A0A8H4RFD5</accession>
<comment type="cofactor">
    <cofactor evidence="1 5">
        <name>heme</name>
        <dbReference type="ChEBI" id="CHEBI:30413"/>
    </cofactor>
</comment>
<evidence type="ECO:0000256" key="3">
    <source>
        <dbReference type="ARBA" id="ARBA00022723"/>
    </source>
</evidence>
<keyword evidence="6" id="KW-0560">Oxidoreductase</keyword>
<dbReference type="InterPro" id="IPR002403">
    <property type="entry name" value="Cyt_P450_E_grp-IV"/>
</dbReference>
<feature type="binding site" description="axial binding residue" evidence="5">
    <location>
        <position position="465"/>
    </location>
    <ligand>
        <name>heme</name>
        <dbReference type="ChEBI" id="CHEBI:30413"/>
    </ligand>
    <ligandPart>
        <name>Fe</name>
        <dbReference type="ChEBI" id="CHEBI:18248"/>
    </ligandPart>
</feature>
<protein>
    <recommendedName>
        <fullName evidence="9">Cytochrome P450</fullName>
    </recommendedName>
</protein>
<dbReference type="Gene3D" id="1.10.630.10">
    <property type="entry name" value="Cytochrome P450"/>
    <property type="match status" value="1"/>
</dbReference>
<keyword evidence="5 6" id="KW-0349">Heme</keyword>
<dbReference type="GO" id="GO:0005506">
    <property type="term" value="F:iron ion binding"/>
    <property type="evidence" value="ECO:0007669"/>
    <property type="project" value="InterPro"/>
</dbReference>
<dbReference type="InterPro" id="IPR001128">
    <property type="entry name" value="Cyt_P450"/>
</dbReference>
<keyword evidence="4 5" id="KW-0408">Iron</keyword>
<dbReference type="PANTHER" id="PTHR24305">
    <property type="entry name" value="CYTOCHROME P450"/>
    <property type="match status" value="1"/>
</dbReference>
<dbReference type="PRINTS" id="PR00385">
    <property type="entry name" value="P450"/>
</dbReference>
<dbReference type="InterPro" id="IPR017972">
    <property type="entry name" value="Cyt_P450_CS"/>
</dbReference>
<dbReference type="GO" id="GO:0016705">
    <property type="term" value="F:oxidoreductase activity, acting on paired donors, with incorporation or reduction of molecular oxygen"/>
    <property type="evidence" value="ECO:0007669"/>
    <property type="project" value="InterPro"/>
</dbReference>
<evidence type="ECO:0000256" key="6">
    <source>
        <dbReference type="RuleBase" id="RU000461"/>
    </source>
</evidence>
<dbReference type="OrthoDB" id="2789670at2759"/>
<dbReference type="Pfam" id="PF00067">
    <property type="entry name" value="p450"/>
    <property type="match status" value="1"/>
</dbReference>
<comment type="caution">
    <text evidence="7">The sequence shown here is derived from an EMBL/GenBank/DDBJ whole genome shotgun (WGS) entry which is preliminary data.</text>
</comment>
<gene>
    <name evidence="7" type="ORF">G7Y89_g10972</name>
</gene>
<keyword evidence="6" id="KW-0503">Monooxygenase</keyword>
<dbReference type="InterPro" id="IPR036396">
    <property type="entry name" value="Cyt_P450_sf"/>
</dbReference>
<dbReference type="InterPro" id="IPR050121">
    <property type="entry name" value="Cytochrome_P450_monoxygenase"/>
</dbReference>
<evidence type="ECO:0000313" key="8">
    <source>
        <dbReference type="Proteomes" id="UP000566819"/>
    </source>
</evidence>
<evidence type="ECO:0000256" key="1">
    <source>
        <dbReference type="ARBA" id="ARBA00001971"/>
    </source>
</evidence>
<dbReference type="GO" id="GO:0020037">
    <property type="term" value="F:heme binding"/>
    <property type="evidence" value="ECO:0007669"/>
    <property type="project" value="InterPro"/>
</dbReference>
<dbReference type="GO" id="GO:0004497">
    <property type="term" value="F:monooxygenase activity"/>
    <property type="evidence" value="ECO:0007669"/>
    <property type="project" value="UniProtKB-KW"/>
</dbReference>
<dbReference type="PRINTS" id="PR00465">
    <property type="entry name" value="EP450IV"/>
</dbReference>
<evidence type="ECO:0000256" key="4">
    <source>
        <dbReference type="ARBA" id="ARBA00023004"/>
    </source>
</evidence>
<dbReference type="CDD" id="cd11061">
    <property type="entry name" value="CYP67-like"/>
    <property type="match status" value="1"/>
</dbReference>
<dbReference type="SUPFAM" id="SSF48264">
    <property type="entry name" value="Cytochrome P450"/>
    <property type="match status" value="1"/>
</dbReference>
<dbReference type="AlphaFoldDB" id="A0A8H4RFD5"/>
<keyword evidence="3 5" id="KW-0479">Metal-binding</keyword>
<keyword evidence="8" id="KW-1185">Reference proteome</keyword>
<evidence type="ECO:0008006" key="9">
    <source>
        <dbReference type="Google" id="ProtNLM"/>
    </source>
</evidence>
<dbReference type="Proteomes" id="UP000566819">
    <property type="component" value="Unassembled WGS sequence"/>
</dbReference>
<evidence type="ECO:0000256" key="5">
    <source>
        <dbReference type="PIRSR" id="PIRSR602403-1"/>
    </source>
</evidence>
<dbReference type="PANTHER" id="PTHR24305:SF172">
    <property type="entry name" value="P450, PUTATIVE (EUROFUNG)-RELATED"/>
    <property type="match status" value="1"/>
</dbReference>
<organism evidence="7 8">
    <name type="scientific">Cudoniella acicularis</name>
    <dbReference type="NCBI Taxonomy" id="354080"/>
    <lineage>
        <taxon>Eukaryota</taxon>
        <taxon>Fungi</taxon>
        <taxon>Dikarya</taxon>
        <taxon>Ascomycota</taxon>
        <taxon>Pezizomycotina</taxon>
        <taxon>Leotiomycetes</taxon>
        <taxon>Helotiales</taxon>
        <taxon>Tricladiaceae</taxon>
        <taxon>Cudoniella</taxon>
    </lineage>
</organism>
<reference evidence="7 8" key="1">
    <citation type="submission" date="2020-03" db="EMBL/GenBank/DDBJ databases">
        <title>Draft Genome Sequence of Cudoniella acicularis.</title>
        <authorList>
            <person name="Buettner E."/>
            <person name="Kellner H."/>
        </authorList>
    </citation>
    <scope>NUCLEOTIDE SEQUENCE [LARGE SCALE GENOMIC DNA]</scope>
    <source>
        <strain evidence="7 8">DSM 108380</strain>
    </source>
</reference>
<sequence>MPLLLLFIIFNTFALLYFIVKPVAEYVYDAKNLRKYPNQTLFSGVTNLSYIWERILGFRTKRLYEQHKKYPIIRIGPNSLSFADVRAIKDIYGHSTQCRKDDQYSVTAGLHFNLLDAVDKNEHARKRRMLSNAFATRNLEAWEFKVSDKVEKIVNQFDVRCTKPLSNNEVPKAKDLTIDYRKWTNLFTVDAIADIGLSDGLGMLGRGNDTLIFETQGGGTQSFNFVETLHGGNRATSIIVWSTEWFHILKPLTNLLSTYFNQQWQHGRNYSTIIGHLVQRRLQKQQKGEKFDDFLSCLLEDKHGIQRNLDLGEIESEVNVMMNAGSDTTAIALTNALYYLIKNPSQLATLRREVASVLSDDEIIAPYAKVKNLPYLRACLDESLRISPPVAFGLVRKTPPEGVTILGELIAGNTVVSVPAYVAHRDPNIFPNPEEFRPERWLENEEKAKEMGKYFIPFSTGARGCIGRNISYLEQHVLVATIVHRYDFALPTEDWQLEWEEAFNLWPAPMPLKMWRRARSGCFDLNDLYN</sequence>
<evidence type="ECO:0000313" key="7">
    <source>
        <dbReference type="EMBL" id="KAF4627187.1"/>
    </source>
</evidence>
<name>A0A8H4RFD5_9HELO</name>
<dbReference type="EMBL" id="JAAMPI010001013">
    <property type="protein sequence ID" value="KAF4627187.1"/>
    <property type="molecule type" value="Genomic_DNA"/>
</dbReference>
<evidence type="ECO:0000256" key="2">
    <source>
        <dbReference type="ARBA" id="ARBA00010617"/>
    </source>
</evidence>
<proteinExistence type="inferred from homology"/>
<comment type="similarity">
    <text evidence="2 6">Belongs to the cytochrome P450 family.</text>
</comment>